<dbReference type="PROSITE" id="PS00061">
    <property type="entry name" value="ADH_SHORT"/>
    <property type="match status" value="1"/>
</dbReference>
<evidence type="ECO:0000256" key="3">
    <source>
        <dbReference type="RuleBase" id="RU000363"/>
    </source>
</evidence>
<dbReference type="Proteomes" id="UP001589608">
    <property type="component" value="Unassembled WGS sequence"/>
</dbReference>
<organism evidence="5 6">
    <name type="scientific">Dactylosporangium vinaceum</name>
    <dbReference type="NCBI Taxonomy" id="53362"/>
    <lineage>
        <taxon>Bacteria</taxon>
        <taxon>Bacillati</taxon>
        <taxon>Actinomycetota</taxon>
        <taxon>Actinomycetes</taxon>
        <taxon>Micromonosporales</taxon>
        <taxon>Micromonosporaceae</taxon>
        <taxon>Dactylosporangium</taxon>
    </lineage>
</organism>
<dbReference type="InterPro" id="IPR036291">
    <property type="entry name" value="NAD(P)-bd_dom_sf"/>
</dbReference>
<gene>
    <name evidence="5" type="ORF">ACFFTR_45985</name>
</gene>
<dbReference type="InterPro" id="IPR051911">
    <property type="entry name" value="SDR_oxidoreductase"/>
</dbReference>
<dbReference type="PRINTS" id="PR00080">
    <property type="entry name" value="SDRFAMILY"/>
</dbReference>
<dbReference type="PANTHER" id="PTHR43976">
    <property type="entry name" value="SHORT CHAIN DEHYDROGENASE"/>
    <property type="match status" value="1"/>
</dbReference>
<comment type="caution">
    <text evidence="5">The sequence shown here is derived from an EMBL/GenBank/DDBJ whole genome shotgun (WGS) entry which is preliminary data.</text>
</comment>
<protein>
    <submittedName>
        <fullName evidence="5">SDR family oxidoreductase</fullName>
        <ecNumber evidence="5">1.1.-.-</ecNumber>
    </submittedName>
</protein>
<accession>A0ABV5MNP9</accession>
<proteinExistence type="inferred from homology"/>
<dbReference type="CDD" id="cd05374">
    <property type="entry name" value="17beta-HSD-like_SDR_c"/>
    <property type="match status" value="1"/>
</dbReference>
<keyword evidence="2 5" id="KW-0560">Oxidoreductase</keyword>
<dbReference type="InterPro" id="IPR057326">
    <property type="entry name" value="KR_dom"/>
</dbReference>
<evidence type="ECO:0000313" key="5">
    <source>
        <dbReference type="EMBL" id="MFB9450477.1"/>
    </source>
</evidence>
<dbReference type="Gene3D" id="3.40.50.720">
    <property type="entry name" value="NAD(P)-binding Rossmann-like Domain"/>
    <property type="match status" value="1"/>
</dbReference>
<dbReference type="PANTHER" id="PTHR43976:SF16">
    <property type="entry name" value="SHORT-CHAIN DEHYDROGENASE_REDUCTASE FAMILY PROTEIN"/>
    <property type="match status" value="1"/>
</dbReference>
<dbReference type="RefSeq" id="WP_223098456.1">
    <property type="nucleotide sequence ID" value="NZ_CP061913.1"/>
</dbReference>
<evidence type="ECO:0000256" key="2">
    <source>
        <dbReference type="ARBA" id="ARBA00023002"/>
    </source>
</evidence>
<feature type="domain" description="Ketoreductase" evidence="4">
    <location>
        <begin position="3"/>
        <end position="185"/>
    </location>
</feature>
<sequence length="280" mass="29445">MTRRWLITGCSTGLGRALAEAVAASGQQVLATARRPETLADLRDRYPATLATCVLDVRDPDDCHNAVHAAVARYGGVDVLVNNAGAGHFGAVEEVTDAELEAQLAVNLVAPWRLTRTVLPLMRAQGHGDIVMVSSTAGRIAMPGLGAYAVSKFALEGMVETLALELAGSGVHVTAVEPGAYATEWGNSLTESPEQVTAYSAVTDPVRAGVRALKSLPICGSPADFADAVLKLVASEERPVRQPIGDDAWRMVLDAAQRDYTALLNARPLPVKAHADAMSV</sequence>
<name>A0ABV5MNP9_9ACTN</name>
<dbReference type="GO" id="GO:0016491">
    <property type="term" value="F:oxidoreductase activity"/>
    <property type="evidence" value="ECO:0007669"/>
    <property type="project" value="UniProtKB-KW"/>
</dbReference>
<dbReference type="Pfam" id="PF00106">
    <property type="entry name" value="adh_short"/>
    <property type="match status" value="1"/>
</dbReference>
<dbReference type="SMART" id="SM00822">
    <property type="entry name" value="PKS_KR"/>
    <property type="match status" value="1"/>
</dbReference>
<reference evidence="5 6" key="1">
    <citation type="submission" date="2024-09" db="EMBL/GenBank/DDBJ databases">
        <authorList>
            <person name="Sun Q."/>
            <person name="Mori K."/>
        </authorList>
    </citation>
    <scope>NUCLEOTIDE SEQUENCE [LARGE SCALE GENOMIC DNA]</scope>
    <source>
        <strain evidence="5 6">JCM 3307</strain>
    </source>
</reference>
<comment type="similarity">
    <text evidence="1 3">Belongs to the short-chain dehydrogenases/reductases (SDR) family.</text>
</comment>
<dbReference type="SUPFAM" id="SSF51735">
    <property type="entry name" value="NAD(P)-binding Rossmann-fold domains"/>
    <property type="match status" value="1"/>
</dbReference>
<dbReference type="InterPro" id="IPR020904">
    <property type="entry name" value="Sc_DH/Rdtase_CS"/>
</dbReference>
<evidence type="ECO:0000313" key="6">
    <source>
        <dbReference type="Proteomes" id="UP001589608"/>
    </source>
</evidence>
<dbReference type="InterPro" id="IPR002347">
    <property type="entry name" value="SDR_fam"/>
</dbReference>
<dbReference type="EC" id="1.1.-.-" evidence="5"/>
<evidence type="ECO:0000259" key="4">
    <source>
        <dbReference type="SMART" id="SM00822"/>
    </source>
</evidence>
<dbReference type="EMBL" id="JBHMCA010000082">
    <property type="protein sequence ID" value="MFB9450477.1"/>
    <property type="molecule type" value="Genomic_DNA"/>
</dbReference>
<keyword evidence="6" id="KW-1185">Reference proteome</keyword>
<dbReference type="PRINTS" id="PR00081">
    <property type="entry name" value="GDHRDH"/>
</dbReference>
<evidence type="ECO:0000256" key="1">
    <source>
        <dbReference type="ARBA" id="ARBA00006484"/>
    </source>
</evidence>